<dbReference type="Gene3D" id="1.10.357.10">
    <property type="entry name" value="Tetracycline Repressor, domain 2"/>
    <property type="match status" value="1"/>
</dbReference>
<evidence type="ECO:0000313" key="2">
    <source>
        <dbReference type="EMBL" id="MBJ7593561.1"/>
    </source>
</evidence>
<reference evidence="2 3" key="1">
    <citation type="submission" date="2020-10" db="EMBL/GenBank/DDBJ databases">
        <title>Ca. Dormibacterota MAGs.</title>
        <authorList>
            <person name="Montgomery K."/>
        </authorList>
    </citation>
    <scope>NUCLEOTIDE SEQUENCE [LARGE SCALE GENOMIC DNA]</scope>
    <source>
        <strain evidence="2">SC8812_S17_18</strain>
    </source>
</reference>
<dbReference type="Proteomes" id="UP000606991">
    <property type="component" value="Unassembled WGS sequence"/>
</dbReference>
<organism evidence="2 3">
    <name type="scientific">Candidatus Aeolococcus gillhamiae</name>
    <dbReference type="NCBI Taxonomy" id="3127015"/>
    <lineage>
        <taxon>Bacteria</taxon>
        <taxon>Bacillati</taxon>
        <taxon>Candidatus Dormiibacterota</taxon>
        <taxon>Candidatus Dormibacteria</taxon>
        <taxon>Candidatus Aeolococcales</taxon>
        <taxon>Candidatus Aeolococcaceae</taxon>
        <taxon>Candidatus Aeolococcus</taxon>
    </lineage>
</organism>
<dbReference type="EMBL" id="JAEKNS010000025">
    <property type="protein sequence ID" value="MBJ7593561.1"/>
    <property type="molecule type" value="Genomic_DNA"/>
</dbReference>
<feature type="compositionally biased region" description="Basic and acidic residues" evidence="1">
    <location>
        <begin position="114"/>
        <end position="131"/>
    </location>
</feature>
<dbReference type="InterPro" id="IPR036271">
    <property type="entry name" value="Tet_transcr_reg_TetR-rel_C_sf"/>
</dbReference>
<dbReference type="RefSeq" id="WP_337308951.1">
    <property type="nucleotide sequence ID" value="NZ_JAEKNS010000025.1"/>
</dbReference>
<protein>
    <submittedName>
        <fullName evidence="2">Uncharacterized protein</fullName>
    </submittedName>
</protein>
<evidence type="ECO:0000313" key="3">
    <source>
        <dbReference type="Proteomes" id="UP000606991"/>
    </source>
</evidence>
<name>A0A934JQ59_9BACT</name>
<proteinExistence type="predicted"/>
<accession>A0A934JQ59</accession>
<dbReference type="AlphaFoldDB" id="A0A934JQ59"/>
<dbReference type="SUPFAM" id="SSF48498">
    <property type="entry name" value="Tetracyclin repressor-like, C-terminal domain"/>
    <property type="match status" value="1"/>
</dbReference>
<feature type="region of interest" description="Disordered" evidence="1">
    <location>
        <begin position="102"/>
        <end position="131"/>
    </location>
</feature>
<evidence type="ECO:0000256" key="1">
    <source>
        <dbReference type="SAM" id="MobiDB-lite"/>
    </source>
</evidence>
<comment type="caution">
    <text evidence="2">The sequence shown here is derived from an EMBL/GenBank/DDBJ whole genome shotgun (WGS) entry which is preliminary data.</text>
</comment>
<gene>
    <name evidence="2" type="ORF">JF886_01660</name>
</gene>
<sequence>MPLDAWFISPGLVGCAFVNAYGENAGGGPVADRAAQHKDRLAALVRDLATALDPVRAPQLQKELMLLIEGAIVRASLGRRPEVAHIARTIAVLLVGDPASAPSRTNPVAAVRRAANERRLPARRGGDVTTP</sequence>